<protein>
    <submittedName>
        <fullName evidence="1">Uncharacterized protein</fullName>
    </submittedName>
</protein>
<dbReference type="Proteomes" id="UP000823749">
    <property type="component" value="Unassembled WGS sequence"/>
</dbReference>
<keyword evidence="2" id="KW-1185">Reference proteome</keyword>
<organism evidence="1 2">
    <name type="scientific">Rhododendron griersonianum</name>
    <dbReference type="NCBI Taxonomy" id="479676"/>
    <lineage>
        <taxon>Eukaryota</taxon>
        <taxon>Viridiplantae</taxon>
        <taxon>Streptophyta</taxon>
        <taxon>Embryophyta</taxon>
        <taxon>Tracheophyta</taxon>
        <taxon>Spermatophyta</taxon>
        <taxon>Magnoliopsida</taxon>
        <taxon>eudicotyledons</taxon>
        <taxon>Gunneridae</taxon>
        <taxon>Pentapetalae</taxon>
        <taxon>asterids</taxon>
        <taxon>Ericales</taxon>
        <taxon>Ericaceae</taxon>
        <taxon>Ericoideae</taxon>
        <taxon>Rhodoreae</taxon>
        <taxon>Rhododendron</taxon>
    </lineage>
</organism>
<name>A0AAV6HIG3_9ERIC</name>
<evidence type="ECO:0000313" key="1">
    <source>
        <dbReference type="EMBL" id="KAG5512877.1"/>
    </source>
</evidence>
<dbReference type="EMBL" id="JACTNZ010000036">
    <property type="protein sequence ID" value="KAG5512877.1"/>
    <property type="molecule type" value="Genomic_DNA"/>
</dbReference>
<accession>A0AAV6HIG3</accession>
<dbReference type="AlphaFoldDB" id="A0AAV6HIG3"/>
<sequence>MENNRGRYSPPSYQGIYSRDFDLTRWSSSFELEDFPFSANPSLIAIKDFDHCASIMLPNLKNKVSFLFIYVDHWLLVFLSANCRMLQRKMNLSTVCYFPLFGIKLWKQIPRLGCGYGKIHLTGAERHCVVSSLLRT</sequence>
<reference evidence="1" key="1">
    <citation type="submission" date="2020-08" db="EMBL/GenBank/DDBJ databases">
        <title>Plant Genome Project.</title>
        <authorList>
            <person name="Zhang R.-G."/>
        </authorList>
    </citation>
    <scope>NUCLEOTIDE SEQUENCE</scope>
    <source>
        <strain evidence="1">WSP0</strain>
        <tissue evidence="1">Leaf</tissue>
    </source>
</reference>
<evidence type="ECO:0000313" key="2">
    <source>
        <dbReference type="Proteomes" id="UP000823749"/>
    </source>
</evidence>
<gene>
    <name evidence="1" type="ORF">RHGRI_038701</name>
</gene>
<comment type="caution">
    <text evidence="1">The sequence shown here is derived from an EMBL/GenBank/DDBJ whole genome shotgun (WGS) entry which is preliminary data.</text>
</comment>
<proteinExistence type="predicted"/>